<dbReference type="InterPro" id="IPR018494">
    <property type="entry name" value="Oxysterol-bd_CS"/>
</dbReference>
<dbReference type="PANTHER" id="PTHR10972:SF102">
    <property type="entry name" value="OXYSTEROL-BINDING PROTEIN"/>
    <property type="match status" value="1"/>
</dbReference>
<comment type="similarity">
    <text evidence="1 2">Belongs to the OSBP family.</text>
</comment>
<evidence type="ECO:0000256" key="2">
    <source>
        <dbReference type="RuleBase" id="RU003844"/>
    </source>
</evidence>
<name>A0ABQ8UJ28_9EUKA</name>
<dbReference type="PANTHER" id="PTHR10972">
    <property type="entry name" value="OXYSTEROL-BINDING PROTEIN-RELATED"/>
    <property type="match status" value="1"/>
</dbReference>
<protein>
    <submittedName>
        <fullName evidence="4">Oxysterol-binding protein-related protein 8</fullName>
    </submittedName>
</protein>
<comment type="caution">
    <text evidence="4">The sequence shown here is derived from an EMBL/GenBank/DDBJ whole genome shotgun (WGS) entry which is preliminary data.</text>
</comment>
<feature type="compositionally biased region" description="Low complexity" evidence="3">
    <location>
        <begin position="1"/>
        <end position="29"/>
    </location>
</feature>
<dbReference type="PROSITE" id="PS01013">
    <property type="entry name" value="OSBP"/>
    <property type="match status" value="1"/>
</dbReference>
<dbReference type="SUPFAM" id="SSF144000">
    <property type="entry name" value="Oxysterol-binding protein-like"/>
    <property type="match status" value="1"/>
</dbReference>
<evidence type="ECO:0000256" key="3">
    <source>
        <dbReference type="SAM" id="MobiDB-lite"/>
    </source>
</evidence>
<accession>A0ABQ8UJ28</accession>
<keyword evidence="5" id="KW-1185">Reference proteome</keyword>
<evidence type="ECO:0000256" key="1">
    <source>
        <dbReference type="ARBA" id="ARBA00008842"/>
    </source>
</evidence>
<sequence length="513" mass="56936">MDPQSTAATATPVPASEPSTPVSTTPASEGGLVVPPPDESLIPPPGATPDPDPQASEQEEVIDEKPQSILLGLMKQLTVGMDLTRVTLPTFVLEPRSLLERYTDFLTHADFLLRAINTEDPIQRMIEMCKWYVSGFHIRPKGVKKPYNPVLGEIFRCHWDHRYATRPDLNSTTTYIAEQVSHHPPVTAFYFDNRKSGFVINGQCYTKSKFLGNSAAALMEGSGTVYMINRNEQYICNFPSAYVRGIIIGKMCMEMCGDVTITCPQTHLQFAMEFKPKFAMEFKPKVGGWGVSVCLSASLCVAMEFKPKSFWGGRYNEIAGKLRTMNPDGSVDLKSKKCVIATMTGNWASTVHIQRVDIPKSPSQVLFDAATSVVTPKIVAPEDQQLPFESRRLWTHVTRALKARDMDAATAAKTANEDAQRQGVRERAERHEEWRQRHFHLDPATGLWVFNQIKSVSSPQVRVACPFGAGAGAWGTGELGGVAVAVWLWVFNQLNHPPIESFCWIFTPLVSSD</sequence>
<dbReference type="Proteomes" id="UP001141327">
    <property type="component" value="Unassembled WGS sequence"/>
</dbReference>
<dbReference type="Gene3D" id="2.40.160.120">
    <property type="match status" value="1"/>
</dbReference>
<feature type="region of interest" description="Disordered" evidence="3">
    <location>
        <begin position="1"/>
        <end position="62"/>
    </location>
</feature>
<dbReference type="InterPro" id="IPR000648">
    <property type="entry name" value="Oxysterol-bd"/>
</dbReference>
<proteinExistence type="inferred from homology"/>
<dbReference type="Gene3D" id="3.30.70.3490">
    <property type="match status" value="1"/>
</dbReference>
<evidence type="ECO:0000313" key="5">
    <source>
        <dbReference type="Proteomes" id="UP001141327"/>
    </source>
</evidence>
<dbReference type="InterPro" id="IPR037239">
    <property type="entry name" value="OSBP_sf"/>
</dbReference>
<dbReference type="Gene3D" id="1.10.287.2720">
    <property type="match status" value="1"/>
</dbReference>
<organism evidence="4 5">
    <name type="scientific">Paratrimastix pyriformis</name>
    <dbReference type="NCBI Taxonomy" id="342808"/>
    <lineage>
        <taxon>Eukaryota</taxon>
        <taxon>Metamonada</taxon>
        <taxon>Preaxostyla</taxon>
        <taxon>Paratrimastigidae</taxon>
        <taxon>Paratrimastix</taxon>
    </lineage>
</organism>
<gene>
    <name evidence="4" type="ORF">PAPYR_5827</name>
</gene>
<reference evidence="4" key="1">
    <citation type="journal article" date="2022" name="bioRxiv">
        <title>Genomics of Preaxostyla Flagellates Illuminates Evolutionary Transitions and the Path Towards Mitochondrial Loss.</title>
        <authorList>
            <person name="Novak L.V.F."/>
            <person name="Treitli S.C."/>
            <person name="Pyrih J."/>
            <person name="Halakuc P."/>
            <person name="Pipaliya S.V."/>
            <person name="Vacek V."/>
            <person name="Brzon O."/>
            <person name="Soukal P."/>
            <person name="Eme L."/>
            <person name="Dacks J.B."/>
            <person name="Karnkowska A."/>
            <person name="Elias M."/>
            <person name="Hampl V."/>
        </authorList>
    </citation>
    <scope>NUCLEOTIDE SEQUENCE</scope>
    <source>
        <strain evidence="4">RCP-MX</strain>
    </source>
</reference>
<feature type="compositionally biased region" description="Pro residues" evidence="3">
    <location>
        <begin position="34"/>
        <end position="52"/>
    </location>
</feature>
<evidence type="ECO:0000313" key="4">
    <source>
        <dbReference type="EMBL" id="KAJ4458436.1"/>
    </source>
</evidence>
<dbReference type="EMBL" id="JAPMOS010000029">
    <property type="protein sequence ID" value="KAJ4458436.1"/>
    <property type="molecule type" value="Genomic_DNA"/>
</dbReference>
<dbReference type="Pfam" id="PF01237">
    <property type="entry name" value="Oxysterol_BP"/>
    <property type="match status" value="2"/>
</dbReference>